<dbReference type="Proteomes" id="UP001285263">
    <property type="component" value="Unassembled WGS sequence"/>
</dbReference>
<comment type="caution">
    <text evidence="1">The sequence shown here is derived from an EMBL/GenBank/DDBJ whole genome shotgun (WGS) entry which is preliminary data.</text>
</comment>
<evidence type="ECO:0000313" key="2">
    <source>
        <dbReference type="Proteomes" id="UP001285263"/>
    </source>
</evidence>
<organism evidence="1 2">
    <name type="scientific">Roseateles agri</name>
    <dbReference type="NCBI Taxonomy" id="3098619"/>
    <lineage>
        <taxon>Bacteria</taxon>
        <taxon>Pseudomonadati</taxon>
        <taxon>Pseudomonadota</taxon>
        <taxon>Betaproteobacteria</taxon>
        <taxon>Burkholderiales</taxon>
        <taxon>Sphaerotilaceae</taxon>
        <taxon>Roseateles</taxon>
    </lineage>
</organism>
<reference evidence="1 2" key="1">
    <citation type="submission" date="2023-11" db="EMBL/GenBank/DDBJ databases">
        <title>Paucibacter sp. nov., isolated from fresh soil in Korea.</title>
        <authorList>
            <person name="Le N.T.T."/>
        </authorList>
    </citation>
    <scope>NUCLEOTIDE SEQUENCE [LARGE SCALE GENOMIC DNA]</scope>
    <source>
        <strain evidence="1 2">R3-3</strain>
    </source>
</reference>
<protein>
    <submittedName>
        <fullName evidence="1">Uncharacterized protein</fullName>
    </submittedName>
</protein>
<keyword evidence="2" id="KW-1185">Reference proteome</keyword>
<dbReference type="RefSeq" id="WP_320426694.1">
    <property type="nucleotide sequence ID" value="NZ_JAXCLA010000011.1"/>
</dbReference>
<proteinExistence type="predicted"/>
<gene>
    <name evidence="1" type="ORF">SNE35_29795</name>
</gene>
<accession>A0ABU5DQY1</accession>
<evidence type="ECO:0000313" key="1">
    <source>
        <dbReference type="EMBL" id="MDY0748729.1"/>
    </source>
</evidence>
<name>A0ABU5DQY1_9BURK</name>
<dbReference type="EMBL" id="JAXCLA010000011">
    <property type="protein sequence ID" value="MDY0748729.1"/>
    <property type="molecule type" value="Genomic_DNA"/>
</dbReference>
<sequence>MRALLCVGLERVTRSFDLMRALYEGRLPVHELLDDGLLCHAQTLEDLLARQSEKVDILLHSSWRIACHQKMIRKLLGPLGHRMRCVGAIQSPDRATAMHSACRRWQIPLGRLVVLDEEALHVRSNPSYSIEDPPEAGVVAVLDKLDMELWGILR</sequence>